<evidence type="ECO:0000256" key="7">
    <source>
        <dbReference type="ARBA" id="ARBA00023237"/>
    </source>
</evidence>
<evidence type="ECO:0000256" key="4">
    <source>
        <dbReference type="ARBA" id="ARBA00022692"/>
    </source>
</evidence>
<dbReference type="InterPro" id="IPR010917">
    <property type="entry name" value="TonB_rcpt_CS"/>
</dbReference>
<evidence type="ECO:0000256" key="3">
    <source>
        <dbReference type="ARBA" id="ARBA00022452"/>
    </source>
</evidence>
<dbReference type="RefSeq" id="WP_036757903.1">
    <property type="nucleotide sequence ID" value="NZ_CP035287.1"/>
</dbReference>
<keyword evidence="12" id="KW-1185">Reference proteome</keyword>
<dbReference type="InterPro" id="IPR036942">
    <property type="entry name" value="Beta-barrel_TonB_sf"/>
</dbReference>
<keyword evidence="6 8" id="KW-0472">Membrane</keyword>
<dbReference type="InterPro" id="IPR000531">
    <property type="entry name" value="Beta-barrel_TonB"/>
</dbReference>
<evidence type="ECO:0000256" key="8">
    <source>
        <dbReference type="PROSITE-ProRule" id="PRU01360"/>
    </source>
</evidence>
<dbReference type="SUPFAM" id="SSF56935">
    <property type="entry name" value="Porins"/>
    <property type="match status" value="1"/>
</dbReference>
<evidence type="ECO:0000313" key="11">
    <source>
        <dbReference type="EMBL" id="REG45713.1"/>
    </source>
</evidence>
<feature type="domain" description="TonB-dependent receptor-like beta-barrel" evidence="10">
    <location>
        <begin position="10"/>
        <end position="158"/>
    </location>
</feature>
<keyword evidence="2 8" id="KW-0813">Transport</keyword>
<proteinExistence type="inferred from homology"/>
<evidence type="ECO:0000256" key="9">
    <source>
        <dbReference type="PROSITE-ProRule" id="PRU10144"/>
    </source>
</evidence>
<dbReference type="InterPro" id="IPR039426">
    <property type="entry name" value="TonB-dep_rcpt-like"/>
</dbReference>
<dbReference type="PROSITE" id="PS01156">
    <property type="entry name" value="TONB_DEPENDENT_REC_2"/>
    <property type="match status" value="1"/>
</dbReference>
<reference evidence="11 12" key="1">
    <citation type="submission" date="2018-08" db="EMBL/GenBank/DDBJ databases">
        <title>Genomic Encyclopedia of Archaeal and Bacterial Type Strains, Phase II (KMG-II): from individual species to whole genera.</title>
        <authorList>
            <person name="Goeker M."/>
        </authorList>
    </citation>
    <scope>NUCLEOTIDE SEQUENCE [LARGE SCALE GENOMIC DNA]</scope>
    <source>
        <strain evidence="11 12">DSM 582</strain>
    </source>
</reference>
<name>A0AAQ0HH52_PARVE</name>
<evidence type="ECO:0000256" key="6">
    <source>
        <dbReference type="ARBA" id="ARBA00023136"/>
    </source>
</evidence>
<dbReference type="GO" id="GO:0009279">
    <property type="term" value="C:cell outer membrane"/>
    <property type="evidence" value="ECO:0007669"/>
    <property type="project" value="UniProtKB-SubCell"/>
</dbReference>
<evidence type="ECO:0000259" key="10">
    <source>
        <dbReference type="Pfam" id="PF00593"/>
    </source>
</evidence>
<dbReference type="PANTHER" id="PTHR32552:SF74">
    <property type="entry name" value="HYDROXAMATE SIDEROPHORE RECEPTOR FHUE"/>
    <property type="match status" value="1"/>
</dbReference>
<accession>A0AAQ0HH52</accession>
<evidence type="ECO:0000313" key="12">
    <source>
        <dbReference type="Proteomes" id="UP000256794"/>
    </source>
</evidence>
<keyword evidence="7 8" id="KW-0998">Cell outer membrane</keyword>
<feature type="short sequence motif" description="TonB C-terminal box" evidence="9">
    <location>
        <begin position="173"/>
        <end position="190"/>
    </location>
</feature>
<dbReference type="Proteomes" id="UP000256794">
    <property type="component" value="Unassembled WGS sequence"/>
</dbReference>
<evidence type="ECO:0000256" key="2">
    <source>
        <dbReference type="ARBA" id="ARBA00022448"/>
    </source>
</evidence>
<dbReference type="EMBL" id="QUMX01000020">
    <property type="protein sequence ID" value="REG45713.1"/>
    <property type="molecule type" value="Genomic_DNA"/>
</dbReference>
<gene>
    <name evidence="11" type="ORF">ATH84_102085</name>
</gene>
<protein>
    <submittedName>
        <fullName evidence="11">Outer membrane receptor for ferric coprogen and ferric-rhodotorulic acid</fullName>
    </submittedName>
</protein>
<keyword evidence="4 8" id="KW-0812">Transmembrane</keyword>
<dbReference type="Gene3D" id="2.40.170.20">
    <property type="entry name" value="TonB-dependent receptor, beta-barrel domain"/>
    <property type="match status" value="1"/>
</dbReference>
<dbReference type="GO" id="GO:0015344">
    <property type="term" value="F:siderophore uptake transmembrane transporter activity"/>
    <property type="evidence" value="ECO:0007669"/>
    <property type="project" value="TreeGrafter"/>
</dbReference>
<evidence type="ECO:0000256" key="5">
    <source>
        <dbReference type="ARBA" id="ARBA00023077"/>
    </source>
</evidence>
<organism evidence="11 12">
    <name type="scientific">Paracoccus versutus</name>
    <name type="common">Thiobacillus versutus</name>
    <dbReference type="NCBI Taxonomy" id="34007"/>
    <lineage>
        <taxon>Bacteria</taxon>
        <taxon>Pseudomonadati</taxon>
        <taxon>Pseudomonadota</taxon>
        <taxon>Alphaproteobacteria</taxon>
        <taxon>Rhodobacterales</taxon>
        <taxon>Paracoccaceae</taxon>
        <taxon>Paracoccus</taxon>
    </lineage>
</organism>
<keyword evidence="3 8" id="KW-1134">Transmembrane beta strand</keyword>
<dbReference type="Pfam" id="PF00593">
    <property type="entry name" value="TonB_dep_Rec_b-barrel"/>
    <property type="match status" value="1"/>
</dbReference>
<dbReference type="PANTHER" id="PTHR32552">
    <property type="entry name" value="FERRICHROME IRON RECEPTOR-RELATED"/>
    <property type="match status" value="1"/>
</dbReference>
<comment type="subcellular location">
    <subcellularLocation>
        <location evidence="1 8">Cell outer membrane</location>
        <topology evidence="1 8">Multi-pass membrane protein</topology>
    </subcellularLocation>
</comment>
<dbReference type="PROSITE" id="PS52016">
    <property type="entry name" value="TONB_DEPENDENT_REC_3"/>
    <property type="match status" value="1"/>
</dbReference>
<evidence type="ECO:0000256" key="1">
    <source>
        <dbReference type="ARBA" id="ARBA00004571"/>
    </source>
</evidence>
<comment type="caution">
    <text evidence="11">The sequence shown here is derived from an EMBL/GenBank/DDBJ whole genome shotgun (WGS) entry which is preliminary data.</text>
</comment>
<comment type="similarity">
    <text evidence="8">Belongs to the TonB-dependent receptor family.</text>
</comment>
<dbReference type="AlphaFoldDB" id="A0AAQ0HH52"/>
<sequence length="190" mass="21191">MTSALPGDHKNRPTPLPVEDCMPGLYDCYRAVGEVESKGLDFEISGEVLPRWNLMPGYTWNEAEIISATVDGVAGSPYNTFLPKHLLKIATMYHLPGDRWRLGGAFRLQSEITSESNAVYDPRLAETPVRQGGLGLVDLVAGYRLNENFDIQLNVNNVFDRRYYEVMDSFSGGNFVGEPRNVLLTGKITF</sequence>
<keyword evidence="5" id="KW-0798">TonB box</keyword>
<keyword evidence="11" id="KW-0675">Receptor</keyword>